<gene>
    <name evidence="2" type="primary">50</name>
    <name evidence="2" type="ORF">SEA_AZIRA_50</name>
</gene>
<name>A0AAF0K7L4_9CAUD</name>
<evidence type="ECO:0000256" key="1">
    <source>
        <dbReference type="SAM" id="MobiDB-lite"/>
    </source>
</evidence>
<evidence type="ECO:0000313" key="2">
    <source>
        <dbReference type="EMBL" id="WGH21056.1"/>
    </source>
</evidence>
<dbReference type="GeneID" id="80559244"/>
<keyword evidence="3" id="KW-1185">Reference proteome</keyword>
<evidence type="ECO:0000313" key="3">
    <source>
        <dbReference type="Proteomes" id="UP001223098"/>
    </source>
</evidence>
<protein>
    <submittedName>
        <fullName evidence="2">Uncharacterized protein</fullName>
    </submittedName>
</protein>
<dbReference type="Proteomes" id="UP001223098">
    <property type="component" value="Segment"/>
</dbReference>
<dbReference type="RefSeq" id="YP_010842453.1">
    <property type="nucleotide sequence ID" value="NC_079140.1"/>
</dbReference>
<sequence length="122" mass="14328">MSDDIERFPTESGLGMYQQRKPDWDLAAFQEYVDRLNENQRQEEMKNRLRTLFAQPGVEYAKPADEDQPAPTSPKFDRAQRRKYAKCKHKRVKKSDQVDKVSLSCQDCGYTVSRDKTAFDWS</sequence>
<accession>A0AAF0K7L4</accession>
<dbReference type="EMBL" id="OQ709211">
    <property type="protein sequence ID" value="WGH21056.1"/>
    <property type="molecule type" value="Genomic_DNA"/>
</dbReference>
<dbReference type="KEGG" id="vg:80559244"/>
<proteinExistence type="predicted"/>
<reference evidence="2 3" key="1">
    <citation type="submission" date="2023-03" db="EMBL/GenBank/DDBJ databases">
        <authorList>
            <person name="McGarrah C.E.E."/>
            <person name="Algarin-Martinez E.D."/>
            <person name="Cavasini M.E.D."/>
            <person name="Correa V."/>
            <person name="Danielson D.F."/>
            <person name="Dean W.R."/>
            <person name="French J.L."/>
            <person name="Gaskin N."/>
            <person name="Jain U."/>
            <person name="Janvier J."/>
            <person name="Macumber B.M."/>
            <person name="Martini F.K."/>
            <person name="Mazzei S.G."/>
            <person name="Mujica J.M."/>
            <person name="Odegaard O."/>
            <person name="Quarterman C."/>
            <person name="Rand T.M."/>
            <person name="Seidensticker N.S."/>
            <person name="Serrano T."/>
            <person name="Soltys A."/>
            <person name="Ungrey M.D."/>
            <person name="Pollenz R.S."/>
            <person name="Russell D.A."/>
            <person name="Jacobs-Sera D."/>
            <person name="Hatfull G.F."/>
        </authorList>
    </citation>
    <scope>NUCLEOTIDE SEQUENCE [LARGE SCALE GENOMIC DNA]</scope>
</reference>
<feature type="region of interest" description="Disordered" evidence="1">
    <location>
        <begin position="60"/>
        <end position="82"/>
    </location>
</feature>
<organism evidence="2 3">
    <name type="scientific">Gordonia phage Azira</name>
    <dbReference type="NCBI Taxonomy" id="3035369"/>
    <lineage>
        <taxon>Viruses</taxon>
        <taxon>Duplodnaviria</taxon>
        <taxon>Heunggongvirae</taxon>
        <taxon>Uroviricota</taxon>
        <taxon>Caudoviricetes</taxon>
        <taxon>Aziravirus</taxon>
        <taxon>Aziravirus azira</taxon>
    </lineage>
</organism>